<evidence type="ECO:0000256" key="8">
    <source>
        <dbReference type="ARBA" id="ARBA00023239"/>
    </source>
</evidence>
<dbReference type="PANTHER" id="PTHR35524">
    <property type="entry name" value="ALPHA-ACETOLACTATE DECARBOXYLASE"/>
    <property type="match status" value="1"/>
</dbReference>
<comment type="caution">
    <text evidence="9">The sequence shown here is derived from an EMBL/GenBank/DDBJ whole genome shotgun (WGS) entry which is preliminary data.</text>
</comment>
<dbReference type="GO" id="GO:0047605">
    <property type="term" value="F:acetolactate decarboxylase activity"/>
    <property type="evidence" value="ECO:0007669"/>
    <property type="project" value="UniProtKB-EC"/>
</dbReference>
<keyword evidence="10" id="KW-1185">Reference proteome</keyword>
<evidence type="ECO:0000256" key="6">
    <source>
        <dbReference type="ARBA" id="ARBA00022793"/>
    </source>
</evidence>
<comment type="similarity">
    <text evidence="3">Belongs to the alpha-acetolactate decarboxylase family.</text>
</comment>
<dbReference type="AlphaFoldDB" id="A0A9P6VQ02"/>
<dbReference type="SUPFAM" id="SSF117856">
    <property type="entry name" value="AF0104/ALDC/Ptd012-like"/>
    <property type="match status" value="1"/>
</dbReference>
<dbReference type="EMBL" id="VNKQ01000004">
    <property type="protein sequence ID" value="KAG0651514.1"/>
    <property type="molecule type" value="Genomic_DNA"/>
</dbReference>
<dbReference type="Pfam" id="PF03306">
    <property type="entry name" value="AAL_decarboxy"/>
    <property type="match status" value="1"/>
</dbReference>
<proteinExistence type="inferred from homology"/>
<protein>
    <recommendedName>
        <fullName evidence="5">Alpha-acetolactate decarboxylase</fullName>
        <ecNumber evidence="4">4.1.1.5</ecNumber>
    </recommendedName>
</protein>
<dbReference type="GO" id="GO:0045151">
    <property type="term" value="P:acetoin biosynthetic process"/>
    <property type="evidence" value="ECO:0007669"/>
    <property type="project" value="UniProtKB-KW"/>
</dbReference>
<evidence type="ECO:0000256" key="2">
    <source>
        <dbReference type="ARBA" id="ARBA00005170"/>
    </source>
</evidence>
<keyword evidence="7" id="KW-0005">Acetoin biosynthesis</keyword>
<comment type="pathway">
    <text evidence="2">Polyol metabolism; (R,R)-butane-2,3-diol biosynthesis; (R,R)-butane-2,3-diol from pyruvate: step 2/3.</text>
</comment>
<dbReference type="CDD" id="cd17299">
    <property type="entry name" value="acetolactate_decarboxylase"/>
    <property type="match status" value="1"/>
</dbReference>
<keyword evidence="6" id="KW-0210">Decarboxylase</keyword>
<dbReference type="OrthoDB" id="509395at2759"/>
<evidence type="ECO:0000313" key="9">
    <source>
        <dbReference type="EMBL" id="KAG0651514.1"/>
    </source>
</evidence>
<dbReference type="Gene3D" id="3.30.1330.80">
    <property type="entry name" value="Hypothetical protein, similar to alpha- acetolactate decarboxylase, domain 2"/>
    <property type="match status" value="2"/>
</dbReference>
<keyword evidence="8" id="KW-0456">Lyase</keyword>
<evidence type="ECO:0000256" key="3">
    <source>
        <dbReference type="ARBA" id="ARBA00007106"/>
    </source>
</evidence>
<sequence length="234" mass="25217">MANQLYQYSIINALMDGVASGGIELSNLQELGDHGLGTFESIDGEMVMIDSISYHLRADGSIETATAHNKLPFAMVTNFTPTISGRKVSLPDKDAIYKTAKEMFPSTSNVYLALKIDGTFQRMKVRAVRGQRYKGQPLSELGDSQAVNEYTNIEGTVFGFRSPPFSQGISVAGGHLHFVSAKRDCGGHVLELEASGAEISGAVIKDVRIELPESVEFNEAKLEKDAGGIGKIEG</sequence>
<comment type="catalytic activity">
    <reaction evidence="1">
        <text>(2S)-2-acetolactate + H(+) = (R)-acetoin + CO2</text>
        <dbReference type="Rhea" id="RHEA:21580"/>
        <dbReference type="ChEBI" id="CHEBI:15378"/>
        <dbReference type="ChEBI" id="CHEBI:15686"/>
        <dbReference type="ChEBI" id="CHEBI:16526"/>
        <dbReference type="ChEBI" id="CHEBI:58476"/>
        <dbReference type="EC" id="4.1.1.5"/>
    </reaction>
</comment>
<dbReference type="EC" id="4.1.1.5" evidence="4"/>
<gene>
    <name evidence="9" type="ORF">D0Z07_1539</name>
</gene>
<name>A0A9P6VQ02_9HELO</name>
<accession>A0A9P6VQ02</accession>
<reference evidence="9" key="1">
    <citation type="submission" date="2019-07" db="EMBL/GenBank/DDBJ databases">
        <title>Hyphodiscus hymeniophilus genome sequencing and assembly.</title>
        <authorList>
            <person name="Kramer G."/>
            <person name="Nodwell J."/>
        </authorList>
    </citation>
    <scope>NUCLEOTIDE SEQUENCE</scope>
    <source>
        <strain evidence="9">ATCC 34498</strain>
    </source>
</reference>
<evidence type="ECO:0000256" key="5">
    <source>
        <dbReference type="ARBA" id="ARBA00020164"/>
    </source>
</evidence>
<evidence type="ECO:0000313" key="10">
    <source>
        <dbReference type="Proteomes" id="UP000785200"/>
    </source>
</evidence>
<organism evidence="9 10">
    <name type="scientific">Hyphodiscus hymeniophilus</name>
    <dbReference type="NCBI Taxonomy" id="353542"/>
    <lineage>
        <taxon>Eukaryota</taxon>
        <taxon>Fungi</taxon>
        <taxon>Dikarya</taxon>
        <taxon>Ascomycota</taxon>
        <taxon>Pezizomycotina</taxon>
        <taxon>Leotiomycetes</taxon>
        <taxon>Helotiales</taxon>
        <taxon>Hyphodiscaceae</taxon>
        <taxon>Hyphodiscus</taxon>
    </lineage>
</organism>
<dbReference type="Proteomes" id="UP000785200">
    <property type="component" value="Unassembled WGS sequence"/>
</dbReference>
<dbReference type="PANTHER" id="PTHR35524:SF1">
    <property type="entry name" value="ALPHA-ACETOLACTATE DECARBOXYLASE"/>
    <property type="match status" value="1"/>
</dbReference>
<evidence type="ECO:0000256" key="1">
    <source>
        <dbReference type="ARBA" id="ARBA00001784"/>
    </source>
</evidence>
<dbReference type="PIRSF" id="PIRSF001332">
    <property type="entry name" value="Acetolac_decarb"/>
    <property type="match status" value="1"/>
</dbReference>
<evidence type="ECO:0000256" key="4">
    <source>
        <dbReference type="ARBA" id="ARBA00013204"/>
    </source>
</evidence>
<evidence type="ECO:0000256" key="7">
    <source>
        <dbReference type="ARBA" id="ARBA00023061"/>
    </source>
</evidence>
<dbReference type="InterPro" id="IPR005128">
    <property type="entry name" value="Acetolactate_a_deCO2ase"/>
</dbReference>
<dbReference type="NCBIfam" id="TIGR01252">
    <property type="entry name" value="acetolac_decarb"/>
    <property type="match status" value="1"/>
</dbReference>